<reference evidence="1 2" key="1">
    <citation type="submission" date="2020-02" db="EMBL/GenBank/DDBJ databases">
        <title>Draft genome sequence of Haematococcus lacustris strain NIES-144.</title>
        <authorList>
            <person name="Morimoto D."/>
            <person name="Nakagawa S."/>
            <person name="Yoshida T."/>
            <person name="Sawayama S."/>
        </authorList>
    </citation>
    <scope>NUCLEOTIDE SEQUENCE [LARGE SCALE GENOMIC DNA]</scope>
    <source>
        <strain evidence="1 2">NIES-144</strain>
    </source>
</reference>
<gene>
    <name evidence="1" type="ORF">HaLaN_20601</name>
</gene>
<feature type="non-terminal residue" evidence="1">
    <location>
        <position position="1"/>
    </location>
</feature>
<comment type="caution">
    <text evidence="1">The sequence shown here is derived from an EMBL/GenBank/DDBJ whole genome shotgun (WGS) entry which is preliminary data.</text>
</comment>
<sequence>MASIHKSAMGPARASATVGVSLMGESETVMAFSSGCLILSGGRRSLGGLRRGWGAPGASGEAGRES</sequence>
<dbReference type="EMBL" id="BLLF01002181">
    <property type="protein sequence ID" value="GFH23049.1"/>
    <property type="molecule type" value="Genomic_DNA"/>
</dbReference>
<name>A0A699ZTM9_HAELA</name>
<accession>A0A699ZTM9</accession>
<dbReference type="AlphaFoldDB" id="A0A699ZTM9"/>
<feature type="non-terminal residue" evidence="1">
    <location>
        <position position="66"/>
    </location>
</feature>
<evidence type="ECO:0000313" key="1">
    <source>
        <dbReference type="EMBL" id="GFH23049.1"/>
    </source>
</evidence>
<proteinExistence type="predicted"/>
<keyword evidence="2" id="KW-1185">Reference proteome</keyword>
<protein>
    <submittedName>
        <fullName evidence="1">Uncharacterized protein</fullName>
    </submittedName>
</protein>
<evidence type="ECO:0000313" key="2">
    <source>
        <dbReference type="Proteomes" id="UP000485058"/>
    </source>
</evidence>
<dbReference type="Proteomes" id="UP000485058">
    <property type="component" value="Unassembled WGS sequence"/>
</dbReference>
<organism evidence="1 2">
    <name type="scientific">Haematococcus lacustris</name>
    <name type="common">Green alga</name>
    <name type="synonym">Haematococcus pluvialis</name>
    <dbReference type="NCBI Taxonomy" id="44745"/>
    <lineage>
        <taxon>Eukaryota</taxon>
        <taxon>Viridiplantae</taxon>
        <taxon>Chlorophyta</taxon>
        <taxon>core chlorophytes</taxon>
        <taxon>Chlorophyceae</taxon>
        <taxon>CS clade</taxon>
        <taxon>Chlamydomonadales</taxon>
        <taxon>Haematococcaceae</taxon>
        <taxon>Haematococcus</taxon>
    </lineage>
</organism>